<gene>
    <name evidence="2" type="ORF">CLO192961_LOCUS11692</name>
</gene>
<feature type="compositionally biased region" description="Polar residues" evidence="1">
    <location>
        <begin position="1"/>
        <end position="15"/>
    </location>
</feature>
<proteinExistence type="predicted"/>
<feature type="region of interest" description="Disordered" evidence="1">
    <location>
        <begin position="1"/>
        <end position="25"/>
    </location>
</feature>
<sequence length="210" mass="23236">MATKAPSSATPTSAEDYTDQYRWESRPQDISPSVWDEAFFNNVLGTGDVIKQEQQHIWAVKPSTSSEFLLPESPKLKQVEVVRGPTSRTPPPLLSHQPAYFNSEEEDCGFYIAPEDQLQLADGFLLSQLSNGQDPSVAQQATMRYLPDQFGEGSAEGARSQNARETSFETSFGGSLEFFSNSFFKNWDMGIQDTVKTAGCSRENSGKTGR</sequence>
<protein>
    <submittedName>
        <fullName evidence="2">Uncharacterized protein</fullName>
    </submittedName>
</protein>
<reference evidence="2 3" key="1">
    <citation type="submission" date="2019-06" db="EMBL/GenBank/DDBJ databases">
        <authorList>
            <person name="Broberg M."/>
        </authorList>
    </citation>
    <scope>NUCLEOTIDE SEQUENCE [LARGE SCALE GENOMIC DNA]</scope>
</reference>
<evidence type="ECO:0000313" key="3">
    <source>
        <dbReference type="Proteomes" id="UP000766486"/>
    </source>
</evidence>
<accession>A0ABY6TN86</accession>
<dbReference type="Proteomes" id="UP000766486">
    <property type="component" value="Unassembled WGS sequence"/>
</dbReference>
<organism evidence="2 3">
    <name type="scientific">Bionectria ochroleuca</name>
    <name type="common">Gliocladium roseum</name>
    <dbReference type="NCBI Taxonomy" id="29856"/>
    <lineage>
        <taxon>Eukaryota</taxon>
        <taxon>Fungi</taxon>
        <taxon>Dikarya</taxon>
        <taxon>Ascomycota</taxon>
        <taxon>Pezizomycotina</taxon>
        <taxon>Sordariomycetes</taxon>
        <taxon>Hypocreomycetidae</taxon>
        <taxon>Hypocreales</taxon>
        <taxon>Bionectriaceae</taxon>
        <taxon>Clonostachys</taxon>
    </lineage>
</organism>
<comment type="caution">
    <text evidence="2">The sequence shown here is derived from an EMBL/GenBank/DDBJ whole genome shotgun (WGS) entry which is preliminary data.</text>
</comment>
<dbReference type="EMBL" id="CABFNS010000049">
    <property type="protein sequence ID" value="VUC20060.1"/>
    <property type="molecule type" value="Genomic_DNA"/>
</dbReference>
<name>A0ABY6TN86_BIOOC</name>
<keyword evidence="3" id="KW-1185">Reference proteome</keyword>
<evidence type="ECO:0000256" key="1">
    <source>
        <dbReference type="SAM" id="MobiDB-lite"/>
    </source>
</evidence>
<evidence type="ECO:0000313" key="2">
    <source>
        <dbReference type="EMBL" id="VUC20060.1"/>
    </source>
</evidence>